<proteinExistence type="predicted"/>
<evidence type="ECO:0000313" key="2">
    <source>
        <dbReference type="EMBL" id="KAJ7632872.1"/>
    </source>
</evidence>
<reference evidence="1" key="1">
    <citation type="submission" date="2023-03" db="EMBL/GenBank/DDBJ databases">
        <title>Massive genome expansion in bonnet fungi (Mycena s.s.) driven by repeated elements and novel gene families across ecological guilds.</title>
        <authorList>
            <consortium name="Lawrence Berkeley National Laboratory"/>
            <person name="Harder C.B."/>
            <person name="Miyauchi S."/>
            <person name="Viragh M."/>
            <person name="Kuo A."/>
            <person name="Thoen E."/>
            <person name="Andreopoulos B."/>
            <person name="Lu D."/>
            <person name="Skrede I."/>
            <person name="Drula E."/>
            <person name="Henrissat B."/>
            <person name="Morin E."/>
            <person name="Kohler A."/>
            <person name="Barry K."/>
            <person name="LaButti K."/>
            <person name="Morin E."/>
            <person name="Salamov A."/>
            <person name="Lipzen A."/>
            <person name="Mereny Z."/>
            <person name="Hegedus B."/>
            <person name="Baldrian P."/>
            <person name="Stursova M."/>
            <person name="Weitz H."/>
            <person name="Taylor A."/>
            <person name="Grigoriev I.V."/>
            <person name="Nagy L.G."/>
            <person name="Martin F."/>
            <person name="Kauserud H."/>
        </authorList>
    </citation>
    <scope>NUCLEOTIDE SEQUENCE</scope>
    <source>
        <strain evidence="1">9284</strain>
    </source>
</reference>
<dbReference type="AlphaFoldDB" id="A0AAD7B0Y7"/>
<protein>
    <submittedName>
        <fullName evidence="1">Uncharacterized protein</fullName>
    </submittedName>
</protein>
<dbReference type="EMBL" id="JARKIF010000008">
    <property type="protein sequence ID" value="KAJ7632872.1"/>
    <property type="molecule type" value="Genomic_DNA"/>
</dbReference>
<evidence type="ECO:0000313" key="3">
    <source>
        <dbReference type="Proteomes" id="UP001221142"/>
    </source>
</evidence>
<keyword evidence="3" id="KW-1185">Reference proteome</keyword>
<dbReference type="EMBL" id="JARKIF010000049">
    <property type="protein sequence ID" value="KAJ7607474.1"/>
    <property type="molecule type" value="Genomic_DNA"/>
</dbReference>
<accession>A0AAD7B0Y7</accession>
<name>A0AAD7B0Y7_9AGAR</name>
<comment type="caution">
    <text evidence="1">The sequence shown here is derived from an EMBL/GenBank/DDBJ whole genome shotgun (WGS) entry which is preliminary data.</text>
</comment>
<gene>
    <name evidence="2" type="ORF">FB45DRAFT_866398</name>
    <name evidence="1" type="ORF">FB45DRAFT_877656</name>
</gene>
<organism evidence="1 3">
    <name type="scientific">Roridomyces roridus</name>
    <dbReference type="NCBI Taxonomy" id="1738132"/>
    <lineage>
        <taxon>Eukaryota</taxon>
        <taxon>Fungi</taxon>
        <taxon>Dikarya</taxon>
        <taxon>Basidiomycota</taxon>
        <taxon>Agaricomycotina</taxon>
        <taxon>Agaricomycetes</taxon>
        <taxon>Agaricomycetidae</taxon>
        <taxon>Agaricales</taxon>
        <taxon>Marasmiineae</taxon>
        <taxon>Mycenaceae</taxon>
        <taxon>Roridomyces</taxon>
    </lineage>
</organism>
<sequence length="244" mass="28608">MLWKYETLFRPKGRLLPITFLTSTFINFMGRRAVHLTQEEKRAAVKENGRIWSHKPGQKQARAAAKHSLRRRQGGETLARHRVPTTLLSIPAPPIEIRMLAETPLPTHEPHFQAALSSATQFDEEGLAFWKREPPFAEEDDTTDPYSDDYLRFTAKLVSIMHGIRAREERERAVELRNEFMAGQAREMLQTLATEVTESLLIWNRVRLLHYDSYHQSREHAMHLHYMQWLARTICTLYFLRCLN</sequence>
<dbReference type="Proteomes" id="UP001221142">
    <property type="component" value="Unassembled WGS sequence"/>
</dbReference>
<evidence type="ECO:0000313" key="1">
    <source>
        <dbReference type="EMBL" id="KAJ7607474.1"/>
    </source>
</evidence>